<dbReference type="AlphaFoldDB" id="A0A6N7YD82"/>
<evidence type="ECO:0000256" key="2">
    <source>
        <dbReference type="ARBA" id="ARBA00022475"/>
    </source>
</evidence>
<proteinExistence type="predicted"/>
<evidence type="ECO:0000256" key="6">
    <source>
        <dbReference type="SAM" id="Phobius"/>
    </source>
</evidence>
<evidence type="ECO:0000256" key="1">
    <source>
        <dbReference type="ARBA" id="ARBA00004651"/>
    </source>
</evidence>
<feature type="transmembrane region" description="Helical" evidence="6">
    <location>
        <begin position="126"/>
        <end position="151"/>
    </location>
</feature>
<dbReference type="Pfam" id="PF03899">
    <property type="entry name" value="ATP-synt_I"/>
    <property type="match status" value="1"/>
</dbReference>
<evidence type="ECO:0000313" key="7">
    <source>
        <dbReference type="EMBL" id="MSU82383.1"/>
    </source>
</evidence>
<evidence type="ECO:0000256" key="4">
    <source>
        <dbReference type="ARBA" id="ARBA00022989"/>
    </source>
</evidence>
<keyword evidence="3 6" id="KW-0812">Transmembrane</keyword>
<keyword evidence="5 6" id="KW-0472">Membrane</keyword>
<feature type="transmembrane region" description="Helical" evidence="6">
    <location>
        <begin position="36"/>
        <end position="58"/>
    </location>
</feature>
<feature type="transmembrane region" description="Helical" evidence="6">
    <location>
        <begin position="103"/>
        <end position="120"/>
    </location>
</feature>
<comment type="caution">
    <text evidence="7">The sequence shown here is derived from an EMBL/GenBank/DDBJ whole genome shotgun (WGS) entry which is preliminary data.</text>
</comment>
<evidence type="ECO:0000256" key="3">
    <source>
        <dbReference type="ARBA" id="ARBA00022692"/>
    </source>
</evidence>
<name>A0A6N7YD82_9FIRM</name>
<dbReference type="GO" id="GO:0005886">
    <property type="term" value="C:plasma membrane"/>
    <property type="evidence" value="ECO:0007669"/>
    <property type="project" value="UniProtKB-SubCell"/>
</dbReference>
<evidence type="ECO:0000256" key="5">
    <source>
        <dbReference type="ARBA" id="ARBA00023136"/>
    </source>
</evidence>
<accession>A0A6N7YD82</accession>
<gene>
    <name evidence="7" type="ORF">FYJ25_08480</name>
</gene>
<dbReference type="Proteomes" id="UP000433359">
    <property type="component" value="Unassembled WGS sequence"/>
</dbReference>
<dbReference type="InterPro" id="IPR005598">
    <property type="entry name" value="ATP_synth_I"/>
</dbReference>
<protein>
    <recommendedName>
        <fullName evidence="9">ATP synthase subunit I</fullName>
    </recommendedName>
</protein>
<organism evidence="7 8">
    <name type="scientific">Anaerobutyricum soehngenii</name>
    <dbReference type="NCBI Taxonomy" id="105843"/>
    <lineage>
        <taxon>Bacteria</taxon>
        <taxon>Bacillati</taxon>
        <taxon>Bacillota</taxon>
        <taxon>Clostridia</taxon>
        <taxon>Lachnospirales</taxon>
        <taxon>Lachnospiraceae</taxon>
        <taxon>Anaerobutyricum</taxon>
    </lineage>
</organism>
<comment type="subcellular location">
    <subcellularLocation>
        <location evidence="1">Cell membrane</location>
        <topology evidence="1">Multi-pass membrane protein</topology>
    </subcellularLocation>
</comment>
<keyword evidence="2" id="KW-1003">Cell membrane</keyword>
<reference evidence="7 8" key="1">
    <citation type="submission" date="2019-08" db="EMBL/GenBank/DDBJ databases">
        <title>In-depth cultivation of the pig gut microbiome towards novel bacterial diversity and tailored functional studies.</title>
        <authorList>
            <person name="Wylensek D."/>
            <person name="Hitch T.C.A."/>
            <person name="Clavel T."/>
        </authorList>
    </citation>
    <scope>NUCLEOTIDE SEQUENCE [LARGE SCALE GENOMIC DNA]</scope>
    <source>
        <strain evidence="7 8">BSM-383-APC-4H</strain>
    </source>
</reference>
<evidence type="ECO:0000313" key="8">
    <source>
        <dbReference type="Proteomes" id="UP000433359"/>
    </source>
</evidence>
<sequence>MCAAGKDFSLASVGEGKENQIKVNWRRWINKDNETLFDLIFGCIVYSIVFEVIGLLVVENKGSYSMGLLLGTAVAVGLSVSMYKSLNRCLVMTEQKAGRSMALGSLFRSAVILLAAWIGMRSGYFSFPGIIIGILGLKISAHFHAYTNVYITKKLYKKGR</sequence>
<dbReference type="EMBL" id="VULP01000015">
    <property type="protein sequence ID" value="MSU82383.1"/>
    <property type="molecule type" value="Genomic_DNA"/>
</dbReference>
<keyword evidence="4 6" id="KW-1133">Transmembrane helix</keyword>
<evidence type="ECO:0008006" key="9">
    <source>
        <dbReference type="Google" id="ProtNLM"/>
    </source>
</evidence>
<feature type="transmembrane region" description="Helical" evidence="6">
    <location>
        <begin position="64"/>
        <end position="83"/>
    </location>
</feature>